<comment type="caution">
    <text evidence="1">The sequence shown here is derived from an EMBL/GenBank/DDBJ whole genome shotgun (WGS) entry which is preliminary data.</text>
</comment>
<evidence type="ECO:0000313" key="2">
    <source>
        <dbReference type="Proteomes" id="UP000784294"/>
    </source>
</evidence>
<proteinExistence type="predicted"/>
<sequence>MAVIPTVVYRFVWPTYPLFARAGLDLENGSFLTS</sequence>
<dbReference type="Proteomes" id="UP000784294">
    <property type="component" value="Unassembled WGS sequence"/>
</dbReference>
<name>A0A3S5CIH6_9PLAT</name>
<reference evidence="1" key="1">
    <citation type="submission" date="2018-11" db="EMBL/GenBank/DDBJ databases">
        <authorList>
            <consortium name="Pathogen Informatics"/>
        </authorList>
    </citation>
    <scope>NUCLEOTIDE SEQUENCE</scope>
</reference>
<protein>
    <submittedName>
        <fullName evidence="1">Uncharacterized protein</fullName>
    </submittedName>
</protein>
<gene>
    <name evidence="1" type="ORF">PXEA_LOCUS4395</name>
</gene>
<dbReference type="AlphaFoldDB" id="A0A3S5CIH6"/>
<dbReference type="EMBL" id="CAAALY010010394">
    <property type="protein sequence ID" value="VEL10955.1"/>
    <property type="molecule type" value="Genomic_DNA"/>
</dbReference>
<organism evidence="1 2">
    <name type="scientific">Protopolystoma xenopodis</name>
    <dbReference type="NCBI Taxonomy" id="117903"/>
    <lineage>
        <taxon>Eukaryota</taxon>
        <taxon>Metazoa</taxon>
        <taxon>Spiralia</taxon>
        <taxon>Lophotrochozoa</taxon>
        <taxon>Platyhelminthes</taxon>
        <taxon>Monogenea</taxon>
        <taxon>Polyopisthocotylea</taxon>
        <taxon>Polystomatidea</taxon>
        <taxon>Polystomatidae</taxon>
        <taxon>Protopolystoma</taxon>
    </lineage>
</organism>
<accession>A0A3S5CIH6</accession>
<evidence type="ECO:0000313" key="1">
    <source>
        <dbReference type="EMBL" id="VEL10955.1"/>
    </source>
</evidence>
<keyword evidence="2" id="KW-1185">Reference proteome</keyword>